<dbReference type="InterPro" id="IPR036691">
    <property type="entry name" value="Endo/exonu/phosph_ase_sf"/>
</dbReference>
<feature type="non-terminal residue" evidence="2">
    <location>
        <position position="1"/>
    </location>
</feature>
<dbReference type="Gene3D" id="3.60.10.10">
    <property type="entry name" value="Endonuclease/exonuclease/phosphatase"/>
    <property type="match status" value="1"/>
</dbReference>
<reference evidence="2 3" key="1">
    <citation type="submission" date="2020-04" db="EMBL/GenBank/DDBJ databases">
        <title>Perkinsus olseni comparative genomics.</title>
        <authorList>
            <person name="Bogema D.R."/>
        </authorList>
    </citation>
    <scope>NUCLEOTIDE SEQUENCE [LARGE SCALE GENOMIC DNA]</scope>
    <source>
        <strain evidence="2 3">ATCC PRA-207</strain>
    </source>
</reference>
<evidence type="ECO:0000313" key="3">
    <source>
        <dbReference type="Proteomes" id="UP000553632"/>
    </source>
</evidence>
<gene>
    <name evidence="2" type="ORF">FOZ63_008041</name>
</gene>
<organism evidence="2 3">
    <name type="scientific">Perkinsus olseni</name>
    <name type="common">Perkinsus atlanticus</name>
    <dbReference type="NCBI Taxonomy" id="32597"/>
    <lineage>
        <taxon>Eukaryota</taxon>
        <taxon>Sar</taxon>
        <taxon>Alveolata</taxon>
        <taxon>Perkinsozoa</taxon>
        <taxon>Perkinsea</taxon>
        <taxon>Perkinsida</taxon>
        <taxon>Perkinsidae</taxon>
        <taxon>Perkinsus</taxon>
    </lineage>
</organism>
<dbReference type="AlphaFoldDB" id="A0A7J6RUI8"/>
<proteinExistence type="predicted"/>
<protein>
    <recommendedName>
        <fullName evidence="4">Endonuclease/exonuclease/phosphatase domain-containing protein</fullName>
    </recommendedName>
</protein>
<sequence>RGCSLAILSQYAKLIILGILSSVLNDVSERDLLILAGDFNCTGYNDHLLTDLVEAFNLCIPQRQKFQHLAKVTTWKPPGKPESAGNCIDLVITRKQQVNMIEKMQITKPRFITTDHKLVTARIGLHLNHNYLGKKPGKFQASWLEDASTRPRLLESVEQEMTKLLKEKRDDIVKSDLDTAWQTFKNSLLSSSHSSRSNAGYGERSNNLKPGARPSRARVRQERRSAFRRAVGDIKNSSLHNQRSIWTILRRELDVKGCKTAIPEHLRAKDFATYMQKLYSAESVAASHSDKD</sequence>
<dbReference type="SUPFAM" id="SSF56219">
    <property type="entry name" value="DNase I-like"/>
    <property type="match status" value="1"/>
</dbReference>
<dbReference type="Proteomes" id="UP000553632">
    <property type="component" value="Unassembled WGS sequence"/>
</dbReference>
<keyword evidence="3" id="KW-1185">Reference proteome</keyword>
<comment type="caution">
    <text evidence="2">The sequence shown here is derived from an EMBL/GenBank/DDBJ whole genome shotgun (WGS) entry which is preliminary data.</text>
</comment>
<feature type="non-terminal residue" evidence="2">
    <location>
        <position position="292"/>
    </location>
</feature>
<evidence type="ECO:0000256" key="1">
    <source>
        <dbReference type="SAM" id="MobiDB-lite"/>
    </source>
</evidence>
<evidence type="ECO:0008006" key="4">
    <source>
        <dbReference type="Google" id="ProtNLM"/>
    </source>
</evidence>
<accession>A0A7J6RUI8</accession>
<evidence type="ECO:0000313" key="2">
    <source>
        <dbReference type="EMBL" id="KAF4724143.1"/>
    </source>
</evidence>
<feature type="region of interest" description="Disordered" evidence="1">
    <location>
        <begin position="190"/>
        <end position="224"/>
    </location>
</feature>
<dbReference type="EMBL" id="JABANO010023064">
    <property type="protein sequence ID" value="KAF4724143.1"/>
    <property type="molecule type" value="Genomic_DNA"/>
</dbReference>
<name>A0A7J6RUI8_PEROL</name>